<dbReference type="InterPro" id="IPR007048">
    <property type="entry name" value="IraD/Gp25-like"/>
</dbReference>
<gene>
    <name evidence="2" type="ORF">HG263_05440</name>
</gene>
<comment type="caution">
    <text evidence="2">The sequence shown here is derived from an EMBL/GenBank/DDBJ whole genome shotgun (WGS) entry which is preliminary data.</text>
</comment>
<dbReference type="Proteomes" id="UP000586305">
    <property type="component" value="Unassembled WGS sequence"/>
</dbReference>
<proteinExistence type="predicted"/>
<feature type="domain" description="IraD/Gp25-like" evidence="1">
    <location>
        <begin position="16"/>
        <end position="102"/>
    </location>
</feature>
<dbReference type="Pfam" id="PF04965">
    <property type="entry name" value="GPW_gp25"/>
    <property type="match status" value="1"/>
</dbReference>
<protein>
    <recommendedName>
        <fullName evidence="1">IraD/Gp25-like domain-containing protein</fullName>
    </recommendedName>
</protein>
<accession>A0A849V8T5</accession>
<dbReference type="RefSeq" id="WP_171625061.1">
    <property type="nucleotide sequence ID" value="NZ_JABBPG010000002.1"/>
</dbReference>
<dbReference type="Gene3D" id="3.10.450.40">
    <property type="match status" value="1"/>
</dbReference>
<dbReference type="AlphaFoldDB" id="A0A849V8T5"/>
<organism evidence="2 3">
    <name type="scientific">Pseudoalteromonas caenipelagi</name>
    <dbReference type="NCBI Taxonomy" id="2726988"/>
    <lineage>
        <taxon>Bacteria</taxon>
        <taxon>Pseudomonadati</taxon>
        <taxon>Pseudomonadota</taxon>
        <taxon>Gammaproteobacteria</taxon>
        <taxon>Alteromonadales</taxon>
        <taxon>Pseudoalteromonadaceae</taxon>
        <taxon>Pseudoalteromonas</taxon>
    </lineage>
</organism>
<dbReference type="EMBL" id="JABBPG010000002">
    <property type="protein sequence ID" value="NOU49979.1"/>
    <property type="molecule type" value="Genomic_DNA"/>
</dbReference>
<evidence type="ECO:0000313" key="3">
    <source>
        <dbReference type="Proteomes" id="UP000586305"/>
    </source>
</evidence>
<name>A0A849V8T5_9GAMM</name>
<keyword evidence="3" id="KW-1185">Reference proteome</keyword>
<dbReference type="SUPFAM" id="SSF160719">
    <property type="entry name" value="gpW/gp25-like"/>
    <property type="match status" value="1"/>
</dbReference>
<reference evidence="2 3" key="1">
    <citation type="submission" date="2020-04" db="EMBL/GenBank/DDBJ databases">
        <title>Pseudoalteromonas caenipelagi sp. nov., isolated from a tidal flat.</title>
        <authorList>
            <person name="Park S."/>
            <person name="Yoon J.-H."/>
        </authorList>
    </citation>
    <scope>NUCLEOTIDE SEQUENCE [LARGE SCALE GENOMIC DNA]</scope>
    <source>
        <strain evidence="2 3">JBTF-M23</strain>
    </source>
</reference>
<evidence type="ECO:0000313" key="2">
    <source>
        <dbReference type="EMBL" id="NOU49979.1"/>
    </source>
</evidence>
<evidence type="ECO:0000259" key="1">
    <source>
        <dbReference type="Pfam" id="PF04965"/>
    </source>
</evidence>
<sequence>MYAMRLNGQSRHSDIIDDINQSIDVILTTPKGSRIADHKFGCALWDFLDQPMTAMPRLIAEVTAAINQYETRITLTSIEPDISQAANGRLHIKLNYILNGQQYDYQLTVNR</sequence>